<organism evidence="1 2">
    <name type="scientific">Hirundo rustica rustica</name>
    <dbReference type="NCBI Taxonomy" id="333673"/>
    <lineage>
        <taxon>Eukaryota</taxon>
        <taxon>Metazoa</taxon>
        <taxon>Chordata</taxon>
        <taxon>Craniata</taxon>
        <taxon>Vertebrata</taxon>
        <taxon>Euteleostomi</taxon>
        <taxon>Archelosauria</taxon>
        <taxon>Archosauria</taxon>
        <taxon>Dinosauria</taxon>
        <taxon>Saurischia</taxon>
        <taxon>Theropoda</taxon>
        <taxon>Coelurosauria</taxon>
        <taxon>Aves</taxon>
        <taxon>Neognathae</taxon>
        <taxon>Neoaves</taxon>
        <taxon>Telluraves</taxon>
        <taxon>Australaves</taxon>
        <taxon>Passeriformes</taxon>
        <taxon>Sylvioidea</taxon>
        <taxon>Hirundinidae</taxon>
        <taxon>Hirundo</taxon>
    </lineage>
</organism>
<accession>A0A3M0K0L4</accession>
<evidence type="ECO:0000313" key="2">
    <source>
        <dbReference type="Proteomes" id="UP000269221"/>
    </source>
</evidence>
<gene>
    <name evidence="1" type="ORF">DUI87_16127</name>
</gene>
<comment type="caution">
    <text evidence="1">The sequence shown here is derived from an EMBL/GenBank/DDBJ whole genome shotgun (WGS) entry which is preliminary data.</text>
</comment>
<protein>
    <submittedName>
        <fullName evidence="1">Uncharacterized protein</fullName>
    </submittedName>
</protein>
<dbReference type="Proteomes" id="UP000269221">
    <property type="component" value="Unassembled WGS sequence"/>
</dbReference>
<keyword evidence="2" id="KW-1185">Reference proteome</keyword>
<sequence>MAMIFCLCPCETRPGMLHPALTSPLQERQGTLFEVQRKVTKMVRGIDHLSYGVNLRELGLFSLEKVSGRPYGTFQYLKGPATVLERDCMQGWVVIGPGGVASNWRRVDLY</sequence>
<name>A0A3M0K0L4_HIRRU</name>
<dbReference type="AlphaFoldDB" id="A0A3M0K0L4"/>
<proteinExistence type="predicted"/>
<reference evidence="1 2" key="1">
    <citation type="submission" date="2018-07" db="EMBL/GenBank/DDBJ databases">
        <title>A high quality draft genome assembly of the barn swallow (H. rustica rustica).</title>
        <authorList>
            <person name="Formenti G."/>
            <person name="Chiara M."/>
            <person name="Poveda L."/>
            <person name="Francoijs K.-J."/>
            <person name="Bonisoli-Alquati A."/>
            <person name="Canova L."/>
            <person name="Gianfranceschi L."/>
            <person name="Horner D.S."/>
            <person name="Saino N."/>
        </authorList>
    </citation>
    <scope>NUCLEOTIDE SEQUENCE [LARGE SCALE GENOMIC DNA]</scope>
    <source>
        <strain evidence="1">Chelidonia</strain>
        <tissue evidence="1">Blood</tissue>
    </source>
</reference>
<evidence type="ECO:0000313" key="1">
    <source>
        <dbReference type="EMBL" id="RMC06686.1"/>
    </source>
</evidence>
<dbReference type="OrthoDB" id="431817at2759"/>
<dbReference type="EMBL" id="QRBI01000120">
    <property type="protein sequence ID" value="RMC06686.1"/>
    <property type="molecule type" value="Genomic_DNA"/>
</dbReference>